<dbReference type="SUPFAM" id="SSF51261">
    <property type="entry name" value="Duplicated hybrid motif"/>
    <property type="match status" value="1"/>
</dbReference>
<dbReference type="Pfam" id="PF00358">
    <property type="entry name" value="PTS_EIIA_1"/>
    <property type="match status" value="1"/>
</dbReference>
<dbReference type="InterPro" id="IPR011055">
    <property type="entry name" value="Dup_hybrid_motif"/>
</dbReference>
<comment type="subcellular location">
    <subcellularLocation>
        <location evidence="1">Cytoplasm</location>
    </subcellularLocation>
</comment>
<keyword evidence="2" id="KW-0813">Transport</keyword>
<dbReference type="RefSeq" id="WP_188455828.1">
    <property type="nucleotide sequence ID" value="NZ_BMFR01000011.1"/>
</dbReference>
<dbReference type="AlphaFoldDB" id="A0A917HIC3"/>
<evidence type="ECO:0000313" key="9">
    <source>
        <dbReference type="Proteomes" id="UP000622860"/>
    </source>
</evidence>
<name>A0A917HIC3_9BACI</name>
<keyword evidence="5" id="KW-0598">Phosphotransferase system</keyword>
<proteinExistence type="predicted"/>
<evidence type="ECO:0000256" key="4">
    <source>
        <dbReference type="ARBA" id="ARBA00022679"/>
    </source>
</evidence>
<dbReference type="PROSITE" id="PS00371">
    <property type="entry name" value="PTS_EIIA_TYPE_1_HIS"/>
    <property type="match status" value="1"/>
</dbReference>
<keyword evidence="3 8" id="KW-0762">Sugar transport</keyword>
<dbReference type="InterPro" id="IPR001127">
    <property type="entry name" value="PTS_EIIA_1_perm"/>
</dbReference>
<gene>
    <name evidence="8" type="ORF">GCM10011398_26150</name>
</gene>
<keyword evidence="6" id="KW-0418">Kinase</keyword>
<dbReference type="EMBL" id="BMFR01000011">
    <property type="protein sequence ID" value="GGG79584.1"/>
    <property type="molecule type" value="Genomic_DNA"/>
</dbReference>
<dbReference type="PANTHER" id="PTHR45008">
    <property type="entry name" value="PTS SYSTEM GLUCOSE-SPECIFIC EIIA COMPONENT"/>
    <property type="match status" value="1"/>
</dbReference>
<dbReference type="GO" id="GO:0016301">
    <property type="term" value="F:kinase activity"/>
    <property type="evidence" value="ECO:0007669"/>
    <property type="project" value="UniProtKB-KW"/>
</dbReference>
<reference evidence="8" key="1">
    <citation type="journal article" date="2014" name="Int. J. Syst. Evol. Microbiol.">
        <title>Complete genome sequence of Corynebacterium casei LMG S-19264T (=DSM 44701T), isolated from a smear-ripened cheese.</title>
        <authorList>
            <consortium name="US DOE Joint Genome Institute (JGI-PGF)"/>
            <person name="Walter F."/>
            <person name="Albersmeier A."/>
            <person name="Kalinowski J."/>
            <person name="Ruckert C."/>
        </authorList>
    </citation>
    <scope>NUCLEOTIDE SEQUENCE</scope>
    <source>
        <strain evidence="8">CGMCC 1.12754</strain>
    </source>
</reference>
<protein>
    <submittedName>
        <fullName evidence="8">PTS glucose transporter subunit IIA</fullName>
    </submittedName>
</protein>
<evidence type="ECO:0000256" key="1">
    <source>
        <dbReference type="ARBA" id="ARBA00004496"/>
    </source>
</evidence>
<accession>A0A917HIC3</accession>
<organism evidence="8 9">
    <name type="scientific">Virgibacillus oceani</name>
    <dbReference type="NCBI Taxonomy" id="1479511"/>
    <lineage>
        <taxon>Bacteria</taxon>
        <taxon>Bacillati</taxon>
        <taxon>Bacillota</taxon>
        <taxon>Bacilli</taxon>
        <taxon>Bacillales</taxon>
        <taxon>Bacillaceae</taxon>
        <taxon>Virgibacillus</taxon>
    </lineage>
</organism>
<dbReference type="NCBIfam" id="TIGR00830">
    <property type="entry name" value="PTBA"/>
    <property type="match status" value="1"/>
</dbReference>
<dbReference type="Proteomes" id="UP000622860">
    <property type="component" value="Unassembled WGS sequence"/>
</dbReference>
<dbReference type="InterPro" id="IPR050890">
    <property type="entry name" value="PTS_EIIA_component"/>
</dbReference>
<evidence type="ECO:0000256" key="2">
    <source>
        <dbReference type="ARBA" id="ARBA00022448"/>
    </source>
</evidence>
<dbReference type="PANTHER" id="PTHR45008:SF1">
    <property type="entry name" value="PTS SYSTEM GLUCOSE-SPECIFIC EIIA COMPONENT"/>
    <property type="match status" value="1"/>
</dbReference>
<dbReference type="Gene3D" id="2.70.70.10">
    <property type="entry name" value="Glucose Permease (Domain IIA)"/>
    <property type="match status" value="1"/>
</dbReference>
<sequence>MFKNLFKKSSNHKIYSPINGKIVPLEEVPDPVFSQKMMGEGVAIIPSTGKVVSPADGKIVQVPESKHAVGIQTDDGLELLIHIGLETVALKGEGFTPKVTVGDQVSVGDSLMEFDLAYIGEHAKDVITPIVITNSQTSGKTFEITEQKDGKAGETEIITVY</sequence>
<dbReference type="FunFam" id="2.70.70.10:FF:000001">
    <property type="entry name" value="PTS system glucose-specific IIA component"/>
    <property type="match status" value="1"/>
</dbReference>
<dbReference type="GO" id="GO:0009401">
    <property type="term" value="P:phosphoenolpyruvate-dependent sugar phosphotransferase system"/>
    <property type="evidence" value="ECO:0007669"/>
    <property type="project" value="UniProtKB-KW"/>
</dbReference>
<comment type="caution">
    <text evidence="8">The sequence shown here is derived from an EMBL/GenBank/DDBJ whole genome shotgun (WGS) entry which is preliminary data.</text>
</comment>
<evidence type="ECO:0000259" key="7">
    <source>
        <dbReference type="PROSITE" id="PS51093"/>
    </source>
</evidence>
<keyword evidence="9" id="KW-1185">Reference proteome</keyword>
<reference evidence="8" key="2">
    <citation type="submission" date="2020-09" db="EMBL/GenBank/DDBJ databases">
        <authorList>
            <person name="Sun Q."/>
            <person name="Zhou Y."/>
        </authorList>
    </citation>
    <scope>NUCLEOTIDE SEQUENCE</scope>
    <source>
        <strain evidence="8">CGMCC 1.12754</strain>
    </source>
</reference>
<evidence type="ECO:0000256" key="6">
    <source>
        <dbReference type="ARBA" id="ARBA00022777"/>
    </source>
</evidence>
<keyword evidence="4" id="KW-0808">Transferase</keyword>
<dbReference type="PROSITE" id="PS51093">
    <property type="entry name" value="PTS_EIIA_TYPE_1"/>
    <property type="match status" value="1"/>
</dbReference>
<dbReference type="GO" id="GO:0005737">
    <property type="term" value="C:cytoplasm"/>
    <property type="evidence" value="ECO:0007669"/>
    <property type="project" value="UniProtKB-SubCell"/>
</dbReference>
<evidence type="ECO:0000256" key="5">
    <source>
        <dbReference type="ARBA" id="ARBA00022683"/>
    </source>
</evidence>
<feature type="domain" description="PTS EIIA type-1" evidence="7">
    <location>
        <begin position="30"/>
        <end position="134"/>
    </location>
</feature>
<evidence type="ECO:0000256" key="3">
    <source>
        <dbReference type="ARBA" id="ARBA00022597"/>
    </source>
</evidence>
<evidence type="ECO:0000313" key="8">
    <source>
        <dbReference type="EMBL" id="GGG79584.1"/>
    </source>
</evidence>